<evidence type="ECO:0000256" key="1">
    <source>
        <dbReference type="ARBA" id="ARBA00004141"/>
    </source>
</evidence>
<accession>A0A1H9AJH9</accession>
<dbReference type="InterPro" id="IPR050638">
    <property type="entry name" value="AA-Vitamin_Transporters"/>
</dbReference>
<feature type="transmembrane region" description="Helical" evidence="6">
    <location>
        <begin position="268"/>
        <end position="287"/>
    </location>
</feature>
<dbReference type="PANTHER" id="PTHR32322:SF9">
    <property type="entry name" value="AMINO-ACID METABOLITE EFFLUX PUMP-RELATED"/>
    <property type="match status" value="1"/>
</dbReference>
<comment type="subcellular location">
    <subcellularLocation>
        <location evidence="1">Membrane</location>
        <topology evidence="1">Multi-pass membrane protein</topology>
    </subcellularLocation>
</comment>
<reference evidence="9" key="1">
    <citation type="submission" date="2016-10" db="EMBL/GenBank/DDBJ databases">
        <authorList>
            <person name="Varghese N."/>
            <person name="Submissions S."/>
        </authorList>
    </citation>
    <scope>NUCLEOTIDE SEQUENCE [LARGE SCALE GENOMIC DNA]</scope>
    <source>
        <strain evidence="9">CGMCC 4.6856</strain>
    </source>
</reference>
<feature type="transmembrane region" description="Helical" evidence="6">
    <location>
        <begin position="30"/>
        <end position="50"/>
    </location>
</feature>
<dbReference type="Pfam" id="PF00892">
    <property type="entry name" value="EamA"/>
    <property type="match status" value="2"/>
</dbReference>
<dbReference type="GO" id="GO:0016020">
    <property type="term" value="C:membrane"/>
    <property type="evidence" value="ECO:0007669"/>
    <property type="project" value="UniProtKB-SubCell"/>
</dbReference>
<dbReference type="PANTHER" id="PTHR32322">
    <property type="entry name" value="INNER MEMBRANE TRANSPORTER"/>
    <property type="match status" value="1"/>
</dbReference>
<evidence type="ECO:0000256" key="4">
    <source>
        <dbReference type="ARBA" id="ARBA00022989"/>
    </source>
</evidence>
<dbReference type="InterPro" id="IPR000620">
    <property type="entry name" value="EamA_dom"/>
</dbReference>
<dbReference type="InterPro" id="IPR037185">
    <property type="entry name" value="EmrE-like"/>
</dbReference>
<feature type="transmembrane region" description="Helical" evidence="6">
    <location>
        <begin position="197"/>
        <end position="216"/>
    </location>
</feature>
<evidence type="ECO:0000313" key="9">
    <source>
        <dbReference type="Proteomes" id="UP000198504"/>
    </source>
</evidence>
<dbReference type="SUPFAM" id="SSF103481">
    <property type="entry name" value="Multidrug resistance efflux transporter EmrE"/>
    <property type="match status" value="2"/>
</dbReference>
<dbReference type="Proteomes" id="UP000198504">
    <property type="component" value="Unassembled WGS sequence"/>
</dbReference>
<evidence type="ECO:0000256" key="3">
    <source>
        <dbReference type="ARBA" id="ARBA00022692"/>
    </source>
</evidence>
<comment type="similarity">
    <text evidence="2">Belongs to the EamA transporter family.</text>
</comment>
<dbReference type="EMBL" id="FOFA01000001">
    <property type="protein sequence ID" value="SEP76657.1"/>
    <property type="molecule type" value="Genomic_DNA"/>
</dbReference>
<feature type="transmembrane region" description="Helical" evidence="6">
    <location>
        <begin position="293"/>
        <end position="310"/>
    </location>
</feature>
<protein>
    <submittedName>
        <fullName evidence="8">O-acetylserine/cysteine efflux transporter</fullName>
    </submittedName>
</protein>
<evidence type="ECO:0000256" key="5">
    <source>
        <dbReference type="ARBA" id="ARBA00023136"/>
    </source>
</evidence>
<feature type="transmembrane region" description="Helical" evidence="6">
    <location>
        <begin position="140"/>
        <end position="159"/>
    </location>
</feature>
<keyword evidence="9" id="KW-1185">Reference proteome</keyword>
<feature type="transmembrane region" description="Helical" evidence="6">
    <location>
        <begin position="111"/>
        <end position="131"/>
    </location>
</feature>
<feature type="domain" description="EamA" evidence="7">
    <location>
        <begin position="169"/>
        <end position="308"/>
    </location>
</feature>
<sequence length="331" mass="34707">MPGRRSARREFGHAFYGEGHDRLVPIRDRLLALVVAVVWGVNFPATAFGLQHFPPLLMVAVRFTLVAVPTVLLVPRPRVPLRWFLGAAVFMGTVQFALLYVAMALGMPSGLASLVLQACAPFTVVLGALLLREHLGVRQVVGVVAAVVGLGVIALHRALGGSATALVPVLLTIAAGLGWAVGNICSRQARAAKPLHFTLWLSVVPPVPLLALSLLVEGPQRDRAALSTAFTVEALPAVLGLLYIVLVATVLGYGLWNTLLSRNPAGVVAPFAMLVPVAGVLSAWLVLGEVPDLVELLAGVLVVGGVLFGSRPARRPLVAPTPTPVPLTKSS</sequence>
<keyword evidence="5 6" id="KW-0472">Membrane</keyword>
<feature type="domain" description="EamA" evidence="7">
    <location>
        <begin position="30"/>
        <end position="153"/>
    </location>
</feature>
<gene>
    <name evidence="8" type="ORF">SAMN05421756_101626</name>
</gene>
<dbReference type="STRING" id="1036181.SAMN05421756_101626"/>
<keyword evidence="3 6" id="KW-0812">Transmembrane</keyword>
<keyword evidence="4 6" id="KW-1133">Transmembrane helix</keyword>
<name>A0A1H9AJH9_9ACTN</name>
<feature type="transmembrane region" description="Helical" evidence="6">
    <location>
        <begin position="81"/>
        <end position="105"/>
    </location>
</feature>
<evidence type="ECO:0000313" key="8">
    <source>
        <dbReference type="EMBL" id="SEP76657.1"/>
    </source>
</evidence>
<evidence type="ECO:0000256" key="2">
    <source>
        <dbReference type="ARBA" id="ARBA00007362"/>
    </source>
</evidence>
<evidence type="ECO:0000259" key="7">
    <source>
        <dbReference type="Pfam" id="PF00892"/>
    </source>
</evidence>
<evidence type="ECO:0000256" key="6">
    <source>
        <dbReference type="SAM" id="Phobius"/>
    </source>
</evidence>
<organism evidence="8 9">
    <name type="scientific">Microlunatus flavus</name>
    <dbReference type="NCBI Taxonomy" id="1036181"/>
    <lineage>
        <taxon>Bacteria</taxon>
        <taxon>Bacillati</taxon>
        <taxon>Actinomycetota</taxon>
        <taxon>Actinomycetes</taxon>
        <taxon>Propionibacteriales</taxon>
        <taxon>Propionibacteriaceae</taxon>
        <taxon>Microlunatus</taxon>
    </lineage>
</organism>
<feature type="transmembrane region" description="Helical" evidence="6">
    <location>
        <begin position="236"/>
        <end position="256"/>
    </location>
</feature>
<feature type="transmembrane region" description="Helical" evidence="6">
    <location>
        <begin position="56"/>
        <end position="74"/>
    </location>
</feature>
<dbReference type="AlphaFoldDB" id="A0A1H9AJH9"/>
<feature type="transmembrane region" description="Helical" evidence="6">
    <location>
        <begin position="165"/>
        <end position="185"/>
    </location>
</feature>
<proteinExistence type="inferred from homology"/>